<evidence type="ECO:0000256" key="1">
    <source>
        <dbReference type="SAM" id="MobiDB-lite"/>
    </source>
</evidence>
<proteinExistence type="predicted"/>
<feature type="region of interest" description="Disordered" evidence="1">
    <location>
        <begin position="1"/>
        <end position="73"/>
    </location>
</feature>
<dbReference type="Proteomes" id="UP001168821">
    <property type="component" value="Unassembled WGS sequence"/>
</dbReference>
<comment type="caution">
    <text evidence="2">The sequence shown here is derived from an EMBL/GenBank/DDBJ whole genome shotgun (WGS) entry which is preliminary data.</text>
</comment>
<protein>
    <submittedName>
        <fullName evidence="2">Uncharacterized protein</fullName>
    </submittedName>
</protein>
<feature type="compositionally biased region" description="Polar residues" evidence="1">
    <location>
        <begin position="49"/>
        <end position="73"/>
    </location>
</feature>
<organism evidence="2 3">
    <name type="scientific">Zophobas morio</name>
    <dbReference type="NCBI Taxonomy" id="2755281"/>
    <lineage>
        <taxon>Eukaryota</taxon>
        <taxon>Metazoa</taxon>
        <taxon>Ecdysozoa</taxon>
        <taxon>Arthropoda</taxon>
        <taxon>Hexapoda</taxon>
        <taxon>Insecta</taxon>
        <taxon>Pterygota</taxon>
        <taxon>Neoptera</taxon>
        <taxon>Endopterygota</taxon>
        <taxon>Coleoptera</taxon>
        <taxon>Polyphaga</taxon>
        <taxon>Cucujiformia</taxon>
        <taxon>Tenebrionidae</taxon>
        <taxon>Zophobas</taxon>
    </lineage>
</organism>
<evidence type="ECO:0000313" key="3">
    <source>
        <dbReference type="Proteomes" id="UP001168821"/>
    </source>
</evidence>
<gene>
    <name evidence="2" type="ORF">Zmor_003043</name>
</gene>
<keyword evidence="3" id="KW-1185">Reference proteome</keyword>
<sequence length="73" mass="7790">MSEPPKPTQDEKKKVDPGWNDPPMLNYSSANPPPKSRIMNKRVAFPMSGASNSPASTTTNAPPLSSLQGPPKS</sequence>
<reference evidence="2" key="1">
    <citation type="journal article" date="2023" name="G3 (Bethesda)">
        <title>Whole genome assemblies of Zophobas morio and Tenebrio molitor.</title>
        <authorList>
            <person name="Kaur S."/>
            <person name="Stinson S.A."/>
            <person name="diCenzo G.C."/>
        </authorList>
    </citation>
    <scope>NUCLEOTIDE SEQUENCE</scope>
    <source>
        <strain evidence="2">QUZm001</strain>
    </source>
</reference>
<evidence type="ECO:0000313" key="2">
    <source>
        <dbReference type="EMBL" id="KAJ3639699.1"/>
    </source>
</evidence>
<dbReference type="EMBL" id="JALNTZ010000010">
    <property type="protein sequence ID" value="KAJ3639699.1"/>
    <property type="molecule type" value="Genomic_DNA"/>
</dbReference>
<accession>A0AA38M1N9</accession>
<name>A0AA38M1N9_9CUCU</name>
<dbReference type="AlphaFoldDB" id="A0AA38M1N9"/>